<dbReference type="Proteomes" id="UP001295423">
    <property type="component" value="Unassembled WGS sequence"/>
</dbReference>
<reference evidence="1" key="1">
    <citation type="submission" date="2023-08" db="EMBL/GenBank/DDBJ databases">
        <authorList>
            <person name="Audoor S."/>
            <person name="Bilcke G."/>
        </authorList>
    </citation>
    <scope>NUCLEOTIDE SEQUENCE</scope>
</reference>
<proteinExistence type="predicted"/>
<dbReference type="AlphaFoldDB" id="A0AAD2PX30"/>
<protein>
    <submittedName>
        <fullName evidence="1">Uncharacterized protein</fullName>
    </submittedName>
</protein>
<organism evidence="1 2">
    <name type="scientific">Cylindrotheca closterium</name>
    <dbReference type="NCBI Taxonomy" id="2856"/>
    <lineage>
        <taxon>Eukaryota</taxon>
        <taxon>Sar</taxon>
        <taxon>Stramenopiles</taxon>
        <taxon>Ochrophyta</taxon>
        <taxon>Bacillariophyta</taxon>
        <taxon>Bacillariophyceae</taxon>
        <taxon>Bacillariophycidae</taxon>
        <taxon>Bacillariales</taxon>
        <taxon>Bacillariaceae</taxon>
        <taxon>Cylindrotheca</taxon>
    </lineage>
</organism>
<sequence>MGYSPTSLSYSNQPVVKAEEAHIFEPDTHSYRITVNTDPTIKSKVANDSPGTFRCALCFFGLPRSYSSLVLPSIKTNILDPNAKYHCDIFVHYFHQTQEAAGRYNDGGNINPDEIFLLKAAVIERFNELIENPSDKHHSRMTVLFSSDTNATFYEKRASDLHRYHTTLDSEGNPKYFPWKTPNWQNSSLDNMIRQWHSIEAVFDLMTDYANRHNIEYKRVAMLRNDVCYVTPLDIMTIDGGRLDDKNEYFVIPNFAKWPVNDRMIYGPYDAVNIWAAERFRLMEERVETKPEIGFNMHSERFMNASILPAMKALGYRTSFSRDICFFRTRANIALMISDCFQKGEIRGFVKKEHPNIKKIVEETVGRNCSDIITDNPRFQYMYC</sequence>
<dbReference type="EMBL" id="CAKOGP040002169">
    <property type="protein sequence ID" value="CAJ1963984.1"/>
    <property type="molecule type" value="Genomic_DNA"/>
</dbReference>
<name>A0AAD2PX30_9STRA</name>
<gene>
    <name evidence="1" type="ORF">CYCCA115_LOCUS20414</name>
</gene>
<evidence type="ECO:0000313" key="1">
    <source>
        <dbReference type="EMBL" id="CAJ1963984.1"/>
    </source>
</evidence>
<keyword evidence="2" id="KW-1185">Reference proteome</keyword>
<comment type="caution">
    <text evidence="1">The sequence shown here is derived from an EMBL/GenBank/DDBJ whole genome shotgun (WGS) entry which is preliminary data.</text>
</comment>
<evidence type="ECO:0000313" key="2">
    <source>
        <dbReference type="Proteomes" id="UP001295423"/>
    </source>
</evidence>
<accession>A0AAD2PX30</accession>